<dbReference type="Pfam" id="PF20710">
    <property type="entry name" value="DUF6824"/>
    <property type="match status" value="1"/>
</dbReference>
<organism evidence="3">
    <name type="scientific">Amphora coffeiformis</name>
    <dbReference type="NCBI Taxonomy" id="265554"/>
    <lineage>
        <taxon>Eukaryota</taxon>
        <taxon>Sar</taxon>
        <taxon>Stramenopiles</taxon>
        <taxon>Ochrophyta</taxon>
        <taxon>Bacillariophyta</taxon>
        <taxon>Bacillariophyceae</taxon>
        <taxon>Bacillariophycidae</taxon>
        <taxon>Thalassiophysales</taxon>
        <taxon>Catenulaceae</taxon>
        <taxon>Amphora</taxon>
    </lineage>
</organism>
<feature type="compositionally biased region" description="Polar residues" evidence="1">
    <location>
        <begin position="442"/>
        <end position="454"/>
    </location>
</feature>
<evidence type="ECO:0000259" key="2">
    <source>
        <dbReference type="Pfam" id="PF20710"/>
    </source>
</evidence>
<evidence type="ECO:0000256" key="1">
    <source>
        <dbReference type="SAM" id="MobiDB-lite"/>
    </source>
</evidence>
<dbReference type="AlphaFoldDB" id="A0A6S8KVL4"/>
<dbReference type="InterPro" id="IPR049227">
    <property type="entry name" value="DUF6824"/>
</dbReference>
<dbReference type="EMBL" id="HBIM01007105">
    <property type="protein sequence ID" value="CAE0408283.1"/>
    <property type="molecule type" value="Transcribed_RNA"/>
</dbReference>
<feature type="domain" description="DUF6824" evidence="2">
    <location>
        <begin position="53"/>
        <end position="150"/>
    </location>
</feature>
<name>A0A6S8KVL4_9STRA</name>
<reference evidence="3" key="1">
    <citation type="submission" date="2021-01" db="EMBL/GenBank/DDBJ databases">
        <authorList>
            <person name="Corre E."/>
            <person name="Pelletier E."/>
            <person name="Niang G."/>
            <person name="Scheremetjew M."/>
            <person name="Finn R."/>
            <person name="Kale V."/>
            <person name="Holt S."/>
            <person name="Cochrane G."/>
            <person name="Meng A."/>
            <person name="Brown T."/>
            <person name="Cohen L."/>
        </authorList>
    </citation>
    <scope>NUCLEOTIDE SEQUENCE</scope>
    <source>
        <strain evidence="3">CCMP127</strain>
    </source>
</reference>
<evidence type="ECO:0000313" key="3">
    <source>
        <dbReference type="EMBL" id="CAE0408283.1"/>
    </source>
</evidence>
<accession>A0A6S8KVL4</accession>
<feature type="region of interest" description="Disordered" evidence="1">
    <location>
        <begin position="419"/>
        <end position="465"/>
    </location>
</feature>
<evidence type="ECO:0000313" key="4">
    <source>
        <dbReference type="EMBL" id="CAE0408284.1"/>
    </source>
</evidence>
<protein>
    <recommendedName>
        <fullName evidence="2">DUF6824 domain-containing protein</fullName>
    </recommendedName>
</protein>
<feature type="region of interest" description="Disordered" evidence="1">
    <location>
        <begin position="155"/>
        <end position="216"/>
    </location>
</feature>
<dbReference type="EMBL" id="HBIM01007106">
    <property type="protein sequence ID" value="CAE0408284.1"/>
    <property type="molecule type" value="Transcribed_RNA"/>
</dbReference>
<gene>
    <name evidence="3" type="ORF">ACOF00016_LOCUS6048</name>
    <name evidence="4" type="ORF">ACOF00016_LOCUS6049</name>
</gene>
<proteinExistence type="predicted"/>
<sequence length="465" mass="50827">MLLIGMQKNQKRDSDVDTDEEGAMINREEDSSSPDAGLGTMSGGLVTKLTKNDVLMGRGAPSAEYEGNTRLRRIVLGRREDYVNAPKRKDKHRIAVEIIETVYKNKGRFLRRVEEEGKLIDNGLQANDAAWELVTDRTELLSKVKQLLRDIGPEAREKRAARRQERKRDRDTWSQMEGKGTASKTLDSSEEGVSKAQASPSSRPGGGEAATPTSTFPYGSLAQQQAAAFGSTGSLASALQSYPGHPLVMVPPPNQSGLLRDMTSPHILSGPLARSMLPSDLTLLQIMQTNNPSTAPLHLLGYPSSSPSMLATTLRQEQLAREILLQQQRQQPHPPPEQGLPASFYGRTGLYAAVMARQELVHLLRQQQQQGGSHDAYQARQQQQQERHLSQLLGRPGAAAATTTTTTASISNSSNGALATLLARRAAEQQEQRQQQQLHRSPGQSNEPDSTGSEHQGRRGSSGRK</sequence>
<feature type="compositionally biased region" description="Basic and acidic residues" evidence="1">
    <location>
        <begin position="155"/>
        <end position="172"/>
    </location>
</feature>
<feature type="region of interest" description="Disordered" evidence="1">
    <location>
        <begin position="365"/>
        <end position="388"/>
    </location>
</feature>